<dbReference type="GO" id="GO:0005634">
    <property type="term" value="C:nucleus"/>
    <property type="evidence" value="ECO:0007669"/>
    <property type="project" value="UniProtKB-SubCell"/>
</dbReference>
<evidence type="ECO:0000256" key="10">
    <source>
        <dbReference type="PROSITE-ProRule" id="PRU00175"/>
    </source>
</evidence>
<evidence type="ECO:0000256" key="5">
    <source>
        <dbReference type="ARBA" id="ARBA00022771"/>
    </source>
</evidence>
<keyword evidence="4" id="KW-0677">Repeat</keyword>
<comment type="caution">
    <text evidence="16">The sequence shown here is derived from an EMBL/GenBank/DDBJ whole genome shotgun (WGS) entry which is preliminary data.</text>
</comment>
<accession>A0A819U7N5</accession>
<dbReference type="GO" id="GO:0000122">
    <property type="term" value="P:negative regulation of transcription by RNA polymerase II"/>
    <property type="evidence" value="ECO:0007669"/>
    <property type="project" value="TreeGrafter"/>
</dbReference>
<evidence type="ECO:0000256" key="4">
    <source>
        <dbReference type="ARBA" id="ARBA00022737"/>
    </source>
</evidence>
<keyword evidence="3" id="KW-0479">Metal-binding</keyword>
<feature type="compositionally biased region" description="Polar residues" evidence="11">
    <location>
        <begin position="1"/>
        <end position="20"/>
    </location>
</feature>
<keyword evidence="6" id="KW-0862">Zinc</keyword>
<feature type="domain" description="PHD-type" evidence="12">
    <location>
        <begin position="167"/>
        <end position="221"/>
    </location>
</feature>
<evidence type="ECO:0000256" key="8">
    <source>
        <dbReference type="ARBA" id="ARBA00023163"/>
    </source>
</evidence>
<dbReference type="PROSITE" id="PS50016">
    <property type="entry name" value="ZF_PHD_2"/>
    <property type="match status" value="1"/>
</dbReference>
<dbReference type="SMART" id="SM00393">
    <property type="entry name" value="R3H"/>
    <property type="match status" value="1"/>
</dbReference>
<dbReference type="GO" id="GO:0008270">
    <property type="term" value="F:zinc ion binding"/>
    <property type="evidence" value="ECO:0007669"/>
    <property type="project" value="UniProtKB-KW"/>
</dbReference>
<feature type="compositionally biased region" description="Polar residues" evidence="11">
    <location>
        <begin position="128"/>
        <end position="148"/>
    </location>
</feature>
<feature type="compositionally biased region" description="Basic residues" evidence="11">
    <location>
        <begin position="31"/>
        <end position="40"/>
    </location>
</feature>
<evidence type="ECO:0000256" key="6">
    <source>
        <dbReference type="ARBA" id="ARBA00022833"/>
    </source>
</evidence>
<keyword evidence="8" id="KW-0804">Transcription</keyword>
<dbReference type="PROSITE" id="PS50089">
    <property type="entry name" value="ZF_RING_2"/>
    <property type="match status" value="1"/>
</dbReference>
<dbReference type="Proteomes" id="UP000663860">
    <property type="component" value="Unassembled WGS sequence"/>
</dbReference>
<dbReference type="InterPro" id="IPR019787">
    <property type="entry name" value="Znf_PHD-finger"/>
</dbReference>
<dbReference type="SUPFAM" id="SSF82708">
    <property type="entry name" value="R3H domain"/>
    <property type="match status" value="1"/>
</dbReference>
<dbReference type="Proteomes" id="UP000663868">
    <property type="component" value="Unassembled WGS sequence"/>
</dbReference>
<dbReference type="Pfam" id="PF01424">
    <property type="entry name" value="R3H"/>
    <property type="match status" value="1"/>
</dbReference>
<reference evidence="16" key="1">
    <citation type="submission" date="2021-02" db="EMBL/GenBank/DDBJ databases">
        <authorList>
            <person name="Nowell W R."/>
        </authorList>
    </citation>
    <scope>NUCLEOTIDE SEQUENCE</scope>
</reference>
<dbReference type="InterPro" id="IPR011011">
    <property type="entry name" value="Znf_FYVE_PHD"/>
</dbReference>
<dbReference type="GO" id="GO:0000981">
    <property type="term" value="F:DNA-binding transcription factor activity, RNA polymerase II-specific"/>
    <property type="evidence" value="ECO:0007669"/>
    <property type="project" value="TreeGrafter"/>
</dbReference>
<dbReference type="AlphaFoldDB" id="A0A819U7N5"/>
<feature type="region of interest" description="Disordered" evidence="11">
    <location>
        <begin position="1"/>
        <end position="77"/>
    </location>
</feature>
<evidence type="ECO:0000259" key="13">
    <source>
        <dbReference type="PROSITE" id="PS50089"/>
    </source>
</evidence>
<dbReference type="EMBL" id="CAJOBB010004470">
    <property type="protein sequence ID" value="CAF4090413.1"/>
    <property type="molecule type" value="Genomic_DNA"/>
</dbReference>
<sequence>MTESFAASNQSENIHLQDTYSNSNNNDNSHNHSRKQKRRPMQTSSQDARYSHRAQQQQQQQQPQQQSQQYQHQHQYQQQQWYPNNMYYDDYYYGQPPSRGGRYTHNQHPQNHQNHHQQQRRPQFRHPASSQSHQQVTTRPNSNSSGRTTVEAENLRSTLIQQLLENTYECMICIIKIDRHEEIWSCDICYKMFHLNCIRKWANSEESGTDKNWRCPGCQYSYSTNPVYTCFCHKRVNPVFQPADTPHSCGAECARRLNTKSNDCNHRCSELCHPGPCPTCTAMIKRSCLCGRETRTIMCSSNLIIKCENKCGKRKSCRHHNCELICHPRECEPCDQLIKQTCSSHGTEREVLCTSETGGTTTFTCGESCGKLLQCGHHKCTKTCHDGPCPDCLLLPENCKTCACGKTTMDNHQRTSCLDPLPTCEKSCEKILSCGPIDDHHRCSAQCHNGVCPPCDKQSILQCRCGQSSKSTSCIEAAQYDPIRNPFCCERRCNKKKLCLKHRCNELCCDRDIHVCEIVCGKPLNCGVHQCEELCHKGFCRKCPVNSYDELTCHCGQTILQPPIACGTQPPACNYKCNRQHTCDHPVYHSCHNEGECPPCTHLVSKMCVGEHTLRNSVPCHLKEVLCGQPCGKSLPCGVHTCQRACHSGPCQLVDQKCTQRCTIKRRECGHPCNATCHGHEPCPVKTTCRETIKSRCPCGRLVKDIVCNAKSNESNEARDDNDLTQSLVQALSVRTIDLSLARKQQHQPAQLECDDECRIIQRNKNLAQALSINPDELRQTPLVYTDFLRDYAKKNLEFVKTIERQFTELVEDTQRHRVSKRCHSFKPMKINERHLIHELGSFYGLETQAMDPEPNRNVVAYASYGMCKIPIITLSETIRREKLKVPPPITLIQN</sequence>
<dbReference type="InterPro" id="IPR019786">
    <property type="entry name" value="Zinc_finger_PHD-type_CS"/>
</dbReference>
<keyword evidence="7" id="KW-0805">Transcription regulation</keyword>
<evidence type="ECO:0000256" key="11">
    <source>
        <dbReference type="SAM" id="MobiDB-lite"/>
    </source>
</evidence>
<dbReference type="Pfam" id="PF01422">
    <property type="entry name" value="zf-NF-X1"/>
    <property type="match status" value="7"/>
</dbReference>
<dbReference type="InterPro" id="IPR001374">
    <property type="entry name" value="R3H_dom"/>
</dbReference>
<dbReference type="InterPro" id="IPR001841">
    <property type="entry name" value="Znf_RING"/>
</dbReference>
<feature type="region of interest" description="Disordered" evidence="11">
    <location>
        <begin position="89"/>
        <end position="150"/>
    </location>
</feature>
<dbReference type="InterPro" id="IPR034078">
    <property type="entry name" value="NFX1_fam"/>
</dbReference>
<proteinExistence type="inferred from homology"/>
<dbReference type="EMBL" id="CAJNOE010000038">
    <property type="protein sequence ID" value="CAF0788265.1"/>
    <property type="molecule type" value="Genomic_DNA"/>
</dbReference>
<evidence type="ECO:0000256" key="9">
    <source>
        <dbReference type="ARBA" id="ARBA00023242"/>
    </source>
</evidence>
<keyword evidence="5 10" id="KW-0863">Zinc-finger</keyword>
<evidence type="ECO:0000313" key="15">
    <source>
        <dbReference type="EMBL" id="CAF0788265.1"/>
    </source>
</evidence>
<dbReference type="PROSITE" id="PS51061">
    <property type="entry name" value="R3H"/>
    <property type="match status" value="1"/>
</dbReference>
<feature type="domain" description="R3H" evidence="14">
    <location>
        <begin position="797"/>
        <end position="865"/>
    </location>
</feature>
<feature type="domain" description="RING-type" evidence="13">
    <location>
        <begin position="170"/>
        <end position="219"/>
    </location>
</feature>
<evidence type="ECO:0000256" key="3">
    <source>
        <dbReference type="ARBA" id="ARBA00022723"/>
    </source>
</evidence>
<dbReference type="PROSITE" id="PS01359">
    <property type="entry name" value="ZF_PHD_1"/>
    <property type="match status" value="1"/>
</dbReference>
<evidence type="ECO:0000259" key="12">
    <source>
        <dbReference type="PROSITE" id="PS50016"/>
    </source>
</evidence>
<evidence type="ECO:0000256" key="2">
    <source>
        <dbReference type="ARBA" id="ARBA00007269"/>
    </source>
</evidence>
<evidence type="ECO:0000256" key="1">
    <source>
        <dbReference type="ARBA" id="ARBA00004123"/>
    </source>
</evidence>
<gene>
    <name evidence="15" type="ORF">IZO911_LOCUS6250</name>
    <name evidence="16" type="ORF">KXQ929_LOCUS33919</name>
</gene>
<dbReference type="InterPro" id="IPR036867">
    <property type="entry name" value="R3H_dom_sf"/>
</dbReference>
<feature type="compositionally biased region" description="Basic residues" evidence="11">
    <location>
        <begin position="113"/>
        <end position="124"/>
    </location>
</feature>
<comment type="subcellular location">
    <subcellularLocation>
        <location evidence="1">Nucleus</location>
    </subcellularLocation>
</comment>
<organism evidence="16 17">
    <name type="scientific">Adineta steineri</name>
    <dbReference type="NCBI Taxonomy" id="433720"/>
    <lineage>
        <taxon>Eukaryota</taxon>
        <taxon>Metazoa</taxon>
        <taxon>Spiralia</taxon>
        <taxon>Gnathifera</taxon>
        <taxon>Rotifera</taxon>
        <taxon>Eurotatoria</taxon>
        <taxon>Bdelloidea</taxon>
        <taxon>Adinetida</taxon>
        <taxon>Adinetidae</taxon>
        <taxon>Adineta</taxon>
    </lineage>
</organism>
<dbReference type="SMART" id="SM00438">
    <property type="entry name" value="ZnF_NFX"/>
    <property type="match status" value="9"/>
</dbReference>
<dbReference type="GO" id="GO:0000977">
    <property type="term" value="F:RNA polymerase II transcription regulatory region sequence-specific DNA binding"/>
    <property type="evidence" value="ECO:0007669"/>
    <property type="project" value="TreeGrafter"/>
</dbReference>
<dbReference type="SUPFAM" id="SSF57903">
    <property type="entry name" value="FYVE/PHD zinc finger"/>
    <property type="match status" value="1"/>
</dbReference>
<dbReference type="PANTHER" id="PTHR12360:SF12">
    <property type="entry name" value="TRANSCRIPTIONAL REPRESSOR NF-X1"/>
    <property type="match status" value="1"/>
</dbReference>
<comment type="similarity">
    <text evidence="2">Belongs to the NFX1 family.</text>
</comment>
<dbReference type="Gene3D" id="3.30.1370.50">
    <property type="entry name" value="R3H-like domain"/>
    <property type="match status" value="1"/>
</dbReference>
<evidence type="ECO:0000256" key="7">
    <source>
        <dbReference type="ARBA" id="ARBA00023015"/>
    </source>
</evidence>
<name>A0A819U7N5_9BILA</name>
<evidence type="ECO:0000313" key="17">
    <source>
        <dbReference type="Proteomes" id="UP000663868"/>
    </source>
</evidence>
<evidence type="ECO:0000313" key="16">
    <source>
        <dbReference type="EMBL" id="CAF4090413.1"/>
    </source>
</evidence>
<dbReference type="CDD" id="cd06008">
    <property type="entry name" value="NF-X1-zinc-finger"/>
    <property type="match status" value="6"/>
</dbReference>
<evidence type="ECO:0000259" key="14">
    <source>
        <dbReference type="PROSITE" id="PS51061"/>
    </source>
</evidence>
<dbReference type="InterPro" id="IPR000967">
    <property type="entry name" value="Znf_NFX1"/>
</dbReference>
<protein>
    <submittedName>
        <fullName evidence="16">Uncharacterized protein</fullName>
    </submittedName>
</protein>
<keyword evidence="9" id="KW-0539">Nucleus</keyword>
<feature type="compositionally biased region" description="Low complexity" evidence="11">
    <location>
        <begin position="55"/>
        <end position="77"/>
    </location>
</feature>
<dbReference type="PANTHER" id="PTHR12360">
    <property type="entry name" value="NUCLEAR TRANSCRIPTION FACTOR, X-BOX BINDING 1 NFX1"/>
    <property type="match status" value="1"/>
</dbReference>